<dbReference type="InterPro" id="IPR019364">
    <property type="entry name" value="Mediatior_Med8_fun/met"/>
</dbReference>
<evidence type="ECO:0000313" key="12">
    <source>
        <dbReference type="Proteomes" id="UP000196158"/>
    </source>
</evidence>
<dbReference type="AlphaFoldDB" id="A0A1X7R2D5"/>
<dbReference type="OrthoDB" id="5329317at2759"/>
<dbReference type="Pfam" id="PF10232">
    <property type="entry name" value="Med8"/>
    <property type="match status" value="1"/>
</dbReference>
<evidence type="ECO:0000256" key="5">
    <source>
        <dbReference type="ARBA" id="ARBA00023159"/>
    </source>
</evidence>
<comment type="function">
    <text evidence="9">Component of the Mediator complex, a coactivator involved in the regulated transcription of nearly all RNA polymerase II-dependent genes. Mediator functions as a bridge to convey information from gene-specific regulatory proteins to the basal RNA polymerase II transcription machinery. Mediator is recruited to promoters by direct interactions with regulatory proteins and serves as a scaffold for the assembly of a functional preinitiation complex with RNA polymerase II and the general transcription factors.</text>
</comment>
<evidence type="ECO:0000256" key="6">
    <source>
        <dbReference type="ARBA" id="ARBA00023163"/>
    </source>
</evidence>
<evidence type="ECO:0000256" key="1">
    <source>
        <dbReference type="ARBA" id="ARBA00004123"/>
    </source>
</evidence>
<evidence type="ECO:0000256" key="8">
    <source>
        <dbReference type="ARBA" id="ARBA00031261"/>
    </source>
</evidence>
<sequence length="234" mass="26884">MSQNSSSILNKPTNLSLNDDTYKPDFRGVPSQALDAIRMRLAQLTHSLRKIRDDLSKAELPQWYSLQSQLNVTLTQLMSVTSTLEHFHDTLDATVVYPLPKFPTTSHETLLTTLLRKKYTPEVDEWLSESREASGLDQAQLTTKNVKQVLQKDKECTKWALDIFSNEFEKYNFKGLKTKKEQMEGDQMEIDYIPASQNIKPSSPFVIEDVLNFVYRGEEQGEKSENERDDSVTN</sequence>
<evidence type="ECO:0000256" key="4">
    <source>
        <dbReference type="ARBA" id="ARBA00023015"/>
    </source>
</evidence>
<keyword evidence="6 9" id="KW-0804">Transcription</keyword>
<protein>
    <recommendedName>
        <fullName evidence="3 9">Mediator of RNA polymerase II transcription subunit 8</fullName>
    </recommendedName>
    <alternativeName>
        <fullName evidence="8 9">Mediator complex subunit 8</fullName>
    </alternativeName>
</protein>
<dbReference type="GO" id="GO:0000978">
    <property type="term" value="F:RNA polymerase II cis-regulatory region sequence-specific DNA binding"/>
    <property type="evidence" value="ECO:0007669"/>
    <property type="project" value="TreeGrafter"/>
</dbReference>
<dbReference type="GO" id="GO:0003712">
    <property type="term" value="F:transcription coregulator activity"/>
    <property type="evidence" value="ECO:0007669"/>
    <property type="project" value="InterPro"/>
</dbReference>
<dbReference type="Gene3D" id="1.20.58.1710">
    <property type="match status" value="1"/>
</dbReference>
<dbReference type="GO" id="GO:0016592">
    <property type="term" value="C:mediator complex"/>
    <property type="evidence" value="ECO:0007669"/>
    <property type="project" value="InterPro"/>
</dbReference>
<evidence type="ECO:0000256" key="2">
    <source>
        <dbReference type="ARBA" id="ARBA00005716"/>
    </source>
</evidence>
<comment type="subcellular location">
    <subcellularLocation>
        <location evidence="1 9">Nucleus</location>
    </subcellularLocation>
</comment>
<keyword evidence="7 9" id="KW-0539">Nucleus</keyword>
<name>A0A1X7R2D5_9SACH</name>
<evidence type="ECO:0000256" key="10">
    <source>
        <dbReference type="SAM" id="MobiDB-lite"/>
    </source>
</evidence>
<dbReference type="PANTHER" id="PTHR13074">
    <property type="entry name" value="MEDIATOR OF RNA POLYMERASE II TRANSCRIPTION SUBUNIT 8"/>
    <property type="match status" value="1"/>
</dbReference>
<keyword evidence="5 9" id="KW-0010">Activator</keyword>
<evidence type="ECO:0000313" key="11">
    <source>
        <dbReference type="EMBL" id="SMN19600.1"/>
    </source>
</evidence>
<keyword evidence="12" id="KW-1185">Reference proteome</keyword>
<dbReference type="Proteomes" id="UP000196158">
    <property type="component" value="Unassembled WGS sequence"/>
</dbReference>
<dbReference type="GO" id="GO:0070847">
    <property type="term" value="C:core mediator complex"/>
    <property type="evidence" value="ECO:0007669"/>
    <property type="project" value="TreeGrafter"/>
</dbReference>
<reference evidence="11 12" key="1">
    <citation type="submission" date="2017-04" db="EMBL/GenBank/DDBJ databases">
        <authorList>
            <person name="Afonso C.L."/>
            <person name="Miller P.J."/>
            <person name="Scott M.A."/>
            <person name="Spackman E."/>
            <person name="Goraichik I."/>
            <person name="Dimitrov K.M."/>
            <person name="Suarez D.L."/>
            <person name="Swayne D.E."/>
        </authorList>
    </citation>
    <scope>NUCLEOTIDE SEQUENCE [LARGE SCALE GENOMIC DNA]</scope>
</reference>
<proteinExistence type="inferred from homology"/>
<dbReference type="STRING" id="1789683.A0A1X7R2D5"/>
<feature type="compositionally biased region" description="Polar residues" evidence="10">
    <location>
        <begin position="1"/>
        <end position="19"/>
    </location>
</feature>
<evidence type="ECO:0000256" key="3">
    <source>
        <dbReference type="ARBA" id="ARBA00020637"/>
    </source>
</evidence>
<comment type="similarity">
    <text evidence="2 9">Belongs to the Mediator complex subunit 8 family.</text>
</comment>
<dbReference type="EMBL" id="FXLY01000004">
    <property type="protein sequence ID" value="SMN19600.1"/>
    <property type="molecule type" value="Genomic_DNA"/>
</dbReference>
<organism evidence="11 12">
    <name type="scientific">Maudiozyma saulgeensis</name>
    <dbReference type="NCBI Taxonomy" id="1789683"/>
    <lineage>
        <taxon>Eukaryota</taxon>
        <taxon>Fungi</taxon>
        <taxon>Dikarya</taxon>
        <taxon>Ascomycota</taxon>
        <taxon>Saccharomycotina</taxon>
        <taxon>Saccharomycetes</taxon>
        <taxon>Saccharomycetales</taxon>
        <taxon>Saccharomycetaceae</taxon>
        <taxon>Maudiozyma</taxon>
    </lineage>
</organism>
<evidence type="ECO:0000256" key="7">
    <source>
        <dbReference type="ARBA" id="ARBA00023242"/>
    </source>
</evidence>
<accession>A0A1X7R2D5</accession>
<comment type="subunit">
    <text evidence="9">Component of the Mediator complex.</text>
</comment>
<dbReference type="Gene3D" id="6.10.250.2610">
    <property type="match status" value="1"/>
</dbReference>
<feature type="region of interest" description="Disordered" evidence="10">
    <location>
        <begin position="1"/>
        <end position="22"/>
    </location>
</feature>
<evidence type="ECO:0000256" key="9">
    <source>
        <dbReference type="RuleBase" id="RU364144"/>
    </source>
</evidence>
<dbReference type="GO" id="GO:0006357">
    <property type="term" value="P:regulation of transcription by RNA polymerase II"/>
    <property type="evidence" value="ECO:0007669"/>
    <property type="project" value="InterPro"/>
</dbReference>
<gene>
    <name evidence="9" type="primary">MED8</name>
    <name evidence="11" type="ORF">KASA_0O01551G</name>
</gene>
<keyword evidence="4 9" id="KW-0805">Transcription regulation</keyword>
<dbReference type="PANTHER" id="PTHR13074:SF9">
    <property type="entry name" value="MEDIATOR OF RNA POLYMERASE II TRANSCRIPTION SUBUNIT 8"/>
    <property type="match status" value="1"/>
</dbReference>